<evidence type="ECO:0000256" key="1">
    <source>
        <dbReference type="ARBA" id="ARBA00022679"/>
    </source>
</evidence>
<proteinExistence type="predicted"/>
<evidence type="ECO:0000313" key="8">
    <source>
        <dbReference type="Proteomes" id="UP001519271"/>
    </source>
</evidence>
<gene>
    <name evidence="7" type="ORF">J2Z34_001037</name>
</gene>
<dbReference type="SMART" id="SM00983">
    <property type="entry name" value="TPK_B1_binding"/>
    <property type="match status" value="1"/>
</dbReference>
<evidence type="ECO:0000256" key="2">
    <source>
        <dbReference type="ARBA" id="ARBA00022741"/>
    </source>
</evidence>
<dbReference type="InterPro" id="IPR053149">
    <property type="entry name" value="TPK"/>
</dbReference>
<evidence type="ECO:0000259" key="6">
    <source>
        <dbReference type="SMART" id="SM00983"/>
    </source>
</evidence>
<dbReference type="Pfam" id="PF04265">
    <property type="entry name" value="TPK_B1_binding"/>
    <property type="match status" value="1"/>
</dbReference>
<dbReference type="InterPro" id="IPR006282">
    <property type="entry name" value="Thi_PPkinase"/>
</dbReference>
<dbReference type="Proteomes" id="UP001519271">
    <property type="component" value="Unassembled WGS sequence"/>
</dbReference>
<dbReference type="EMBL" id="JAGGKC010000006">
    <property type="protein sequence ID" value="MBP1918561.1"/>
    <property type="molecule type" value="Genomic_DNA"/>
</dbReference>
<reference evidence="7 8" key="1">
    <citation type="submission" date="2021-03" db="EMBL/GenBank/DDBJ databases">
        <title>Genomic Encyclopedia of Type Strains, Phase IV (KMG-IV): sequencing the most valuable type-strain genomes for metagenomic binning, comparative biology and taxonomic classification.</title>
        <authorList>
            <person name="Goeker M."/>
        </authorList>
    </citation>
    <scope>NUCLEOTIDE SEQUENCE [LARGE SCALE GENOMIC DNA]</scope>
    <source>
        <strain evidence="7 8">DSM 6139</strain>
    </source>
</reference>
<keyword evidence="1 7" id="KW-0808">Transferase</keyword>
<dbReference type="CDD" id="cd07995">
    <property type="entry name" value="TPK"/>
    <property type="match status" value="1"/>
</dbReference>
<dbReference type="GO" id="GO:0004788">
    <property type="term" value="F:thiamine diphosphokinase activity"/>
    <property type="evidence" value="ECO:0007669"/>
    <property type="project" value="UniProtKB-EC"/>
</dbReference>
<keyword evidence="3" id="KW-0418">Kinase</keyword>
<dbReference type="SUPFAM" id="SSF63862">
    <property type="entry name" value="Thiamin pyrophosphokinase, substrate-binding domain"/>
    <property type="match status" value="1"/>
</dbReference>
<dbReference type="InterPro" id="IPR036371">
    <property type="entry name" value="TPK_B1-bd_sf"/>
</dbReference>
<dbReference type="InterPro" id="IPR036759">
    <property type="entry name" value="TPK_catalytic_sf"/>
</dbReference>
<keyword evidence="8" id="KW-1185">Reference proteome</keyword>
<dbReference type="NCBIfam" id="TIGR01378">
    <property type="entry name" value="thi_PPkinase"/>
    <property type="match status" value="1"/>
</dbReference>
<dbReference type="SUPFAM" id="SSF63999">
    <property type="entry name" value="Thiamin pyrophosphokinase, catalytic domain"/>
    <property type="match status" value="1"/>
</dbReference>
<sequence>MKALIVSGGKSPGKDLFISYLKPGDVIIAADRGGEFLKEIGVMPDVLLGDFDSLSEETLEFFQGRCEIQKFDAVKDFTDTEAAYLKAREYSPDSYLFFGCTGVRLDHFLGNLGLLEEALSEGKEAFIIDGNNMISMISRPGTIIRDFGDFISFQAFRGDVEGFTIKGARYPLNDYRLRMGDPRTVSNEFEGETIEVSFKSGIVIVMKSRD</sequence>
<dbReference type="Gene3D" id="3.40.50.10240">
    <property type="entry name" value="Thiamin pyrophosphokinase, catalytic domain"/>
    <property type="match status" value="1"/>
</dbReference>
<name>A0ABS4G215_9CLOT</name>
<keyword evidence="2" id="KW-0547">Nucleotide-binding</keyword>
<organism evidence="7 8">
    <name type="scientific">Youngiibacter multivorans</name>
    <dbReference type="NCBI Taxonomy" id="937251"/>
    <lineage>
        <taxon>Bacteria</taxon>
        <taxon>Bacillati</taxon>
        <taxon>Bacillota</taxon>
        <taxon>Clostridia</taxon>
        <taxon>Eubacteriales</taxon>
        <taxon>Clostridiaceae</taxon>
        <taxon>Youngiibacter</taxon>
    </lineage>
</organism>
<dbReference type="PANTHER" id="PTHR41299:SF1">
    <property type="entry name" value="THIAMINE PYROPHOSPHOKINASE"/>
    <property type="match status" value="1"/>
</dbReference>
<dbReference type="Pfam" id="PF04263">
    <property type="entry name" value="TPK_catalytic"/>
    <property type="match status" value="1"/>
</dbReference>
<evidence type="ECO:0000313" key="7">
    <source>
        <dbReference type="EMBL" id="MBP1918561.1"/>
    </source>
</evidence>
<evidence type="ECO:0000256" key="5">
    <source>
        <dbReference type="NCBIfam" id="TIGR01378"/>
    </source>
</evidence>
<protein>
    <recommendedName>
        <fullName evidence="5">Thiamine diphosphokinase</fullName>
        <ecNumber evidence="5">2.7.6.2</ecNumber>
    </recommendedName>
</protein>
<dbReference type="RefSeq" id="WP_209458789.1">
    <property type="nucleotide sequence ID" value="NZ_JAGGKC010000006.1"/>
</dbReference>
<dbReference type="PANTHER" id="PTHR41299">
    <property type="entry name" value="THIAMINE PYROPHOSPHOKINASE"/>
    <property type="match status" value="1"/>
</dbReference>
<evidence type="ECO:0000256" key="4">
    <source>
        <dbReference type="ARBA" id="ARBA00022840"/>
    </source>
</evidence>
<evidence type="ECO:0000256" key="3">
    <source>
        <dbReference type="ARBA" id="ARBA00022777"/>
    </source>
</evidence>
<dbReference type="InterPro" id="IPR007371">
    <property type="entry name" value="TPK_catalytic"/>
</dbReference>
<comment type="caution">
    <text evidence="7">The sequence shown here is derived from an EMBL/GenBank/DDBJ whole genome shotgun (WGS) entry which is preliminary data.</text>
</comment>
<dbReference type="InterPro" id="IPR007373">
    <property type="entry name" value="Thiamin_PyroPKinase_B1-bd"/>
</dbReference>
<accession>A0ABS4G215</accession>
<dbReference type="EC" id="2.7.6.2" evidence="5"/>
<feature type="domain" description="Thiamin pyrophosphokinase thiamin-binding" evidence="6">
    <location>
        <begin position="141"/>
        <end position="204"/>
    </location>
</feature>
<keyword evidence="4" id="KW-0067">ATP-binding</keyword>